<evidence type="ECO:0000256" key="1">
    <source>
        <dbReference type="ARBA" id="ARBA00010838"/>
    </source>
</evidence>
<evidence type="ECO:0000256" key="3">
    <source>
        <dbReference type="ARBA" id="ARBA00023295"/>
    </source>
</evidence>
<evidence type="ECO:0000313" key="9">
    <source>
        <dbReference type="Proteomes" id="UP000231279"/>
    </source>
</evidence>
<dbReference type="STRING" id="429701.A0A2G9HKV4"/>
<dbReference type="OrthoDB" id="65569at2759"/>
<dbReference type="InterPro" id="IPR017853">
    <property type="entry name" value="GH"/>
</dbReference>
<dbReference type="PANTHER" id="PTHR10353">
    <property type="entry name" value="GLYCOSYL HYDROLASE"/>
    <property type="match status" value="1"/>
</dbReference>
<feature type="compositionally biased region" description="Basic and acidic residues" evidence="7">
    <location>
        <begin position="587"/>
        <end position="597"/>
    </location>
</feature>
<dbReference type="SUPFAM" id="SSF51445">
    <property type="entry name" value="(Trans)glycosidases"/>
    <property type="match status" value="1"/>
</dbReference>
<dbReference type="InterPro" id="IPR018120">
    <property type="entry name" value="Glyco_hydro_1_AS"/>
</dbReference>
<comment type="caution">
    <text evidence="8">The sequence shown here is derived from an EMBL/GenBank/DDBJ whole genome shotgun (WGS) entry which is preliminary data.</text>
</comment>
<dbReference type="PROSITE" id="PS00653">
    <property type="entry name" value="GLYCOSYL_HYDROL_F1_2"/>
    <property type="match status" value="1"/>
</dbReference>
<organism evidence="8 9">
    <name type="scientific">Handroanthus impetiginosus</name>
    <dbReference type="NCBI Taxonomy" id="429701"/>
    <lineage>
        <taxon>Eukaryota</taxon>
        <taxon>Viridiplantae</taxon>
        <taxon>Streptophyta</taxon>
        <taxon>Embryophyta</taxon>
        <taxon>Tracheophyta</taxon>
        <taxon>Spermatophyta</taxon>
        <taxon>Magnoliopsida</taxon>
        <taxon>eudicotyledons</taxon>
        <taxon>Gunneridae</taxon>
        <taxon>Pentapetalae</taxon>
        <taxon>asterids</taxon>
        <taxon>lamiids</taxon>
        <taxon>Lamiales</taxon>
        <taxon>Bignoniaceae</taxon>
        <taxon>Crescentiina</taxon>
        <taxon>Tabebuia alliance</taxon>
        <taxon>Handroanthus</taxon>
    </lineage>
</organism>
<feature type="region of interest" description="Disordered" evidence="7">
    <location>
        <begin position="280"/>
        <end position="306"/>
    </location>
</feature>
<dbReference type="EMBL" id="NKXS01001516">
    <property type="protein sequence ID" value="PIN18151.1"/>
    <property type="molecule type" value="Genomic_DNA"/>
</dbReference>
<reference evidence="9" key="1">
    <citation type="journal article" date="2018" name="Gigascience">
        <title>Genome assembly of the Pink Ipe (Handroanthus impetiginosus, Bignoniaceae), a highly valued, ecologically keystone Neotropical timber forest tree.</title>
        <authorList>
            <person name="Silva-Junior O.B."/>
            <person name="Grattapaglia D."/>
            <person name="Novaes E."/>
            <person name="Collevatti R.G."/>
        </authorList>
    </citation>
    <scope>NUCLEOTIDE SEQUENCE [LARGE SCALE GENOMIC DNA]</scope>
    <source>
        <strain evidence="9">cv. UFG-1</strain>
    </source>
</reference>
<dbReference type="EC" id="3.2.1.125" evidence="8"/>
<name>A0A2G9HKV4_9LAMI</name>
<dbReference type="InterPro" id="IPR001360">
    <property type="entry name" value="Glyco_hydro_1"/>
</dbReference>
<dbReference type="PROSITE" id="PS00572">
    <property type="entry name" value="GLYCOSYL_HYDROL_F1_1"/>
    <property type="match status" value="1"/>
</dbReference>
<dbReference type="GO" id="GO:0050247">
    <property type="term" value="F:raucaffricine beta-glucosidase activity"/>
    <property type="evidence" value="ECO:0007669"/>
    <property type="project" value="UniProtKB-EC"/>
</dbReference>
<feature type="region of interest" description="Disordered" evidence="7">
    <location>
        <begin position="587"/>
        <end position="613"/>
    </location>
</feature>
<dbReference type="Gene3D" id="3.20.20.80">
    <property type="entry name" value="Glycosidases"/>
    <property type="match status" value="2"/>
</dbReference>
<dbReference type="PRINTS" id="PR00131">
    <property type="entry name" value="GLHYDRLASE1"/>
</dbReference>
<evidence type="ECO:0000256" key="5">
    <source>
        <dbReference type="RuleBase" id="RU003690"/>
    </source>
</evidence>
<dbReference type="AlphaFoldDB" id="A0A2G9HKV4"/>
<sequence length="613" mass="70293">MAGRDTVPAPEVETQYSKLTRHDFPKDFIFGSGTSAYQHEGGAAKGGRGISVWDSFTMRTPRNIADGSNGNEAVDMYTRYKEDIKMMKNLGFKAYRFSISWPRILPGGKICLGVNQEGIDFYNDLIDTLIAHEIEPFATLFHWDLPYPLEQEYQGFLSDKIVDDFRDFAELCFWKFGDRVKYWTTLNEPWTYTVFGYVERFFPPGKRQDTSSRSDSASATDPILDTTRALLSALPWASAQEILGEVSERAFRETKRNFIAHKGASSNFITQIYDTISKPGNESFPHGGSDQSTSKSAQSDSSDQSKLDPAKEAYIVAKNLLLAHAAAVESYKNKYREHQKGKIGITLVTHWFEPFDSKVENTRAAERALDFMLGWFLEPVLCGEYPESMMQYASKNIAKFSKKESELLKSFKIDFLGLNYYTANYAKHDPNPHREEVKKNGKLIGKPSGSPMLFIVPWGINKLLKYVDNKYGDKKCAKKYNLPDIYITENGICDKNDYKLTPCEACADTMRVNYYRDHLGNILDAMKGMKETKVKGYFVWSWCDNFEWKDGYTFRFGIIYIDYQNHLTRYLKHSATWFSKFLAGKDEENEKKEQKQDGDDDDDDDHDEKVGKN</sequence>
<protein>
    <submittedName>
        <fullName evidence="8">Raucaffricine beta-glucosidase</fullName>
        <ecNumber evidence="8">3.2.1.125</ecNumber>
    </submittedName>
</protein>
<evidence type="ECO:0000256" key="7">
    <source>
        <dbReference type="SAM" id="MobiDB-lite"/>
    </source>
</evidence>
<dbReference type="GO" id="GO:0005975">
    <property type="term" value="P:carbohydrate metabolic process"/>
    <property type="evidence" value="ECO:0007669"/>
    <property type="project" value="InterPro"/>
</dbReference>
<evidence type="ECO:0000313" key="8">
    <source>
        <dbReference type="EMBL" id="PIN18151.1"/>
    </source>
</evidence>
<evidence type="ECO:0000256" key="2">
    <source>
        <dbReference type="ARBA" id="ARBA00022801"/>
    </source>
</evidence>
<dbReference type="PANTHER" id="PTHR10353:SF137">
    <property type="entry name" value="MYROSINASE 3-RELATED"/>
    <property type="match status" value="1"/>
</dbReference>
<evidence type="ECO:0000256" key="4">
    <source>
        <dbReference type="PROSITE-ProRule" id="PRU10055"/>
    </source>
</evidence>
<dbReference type="Pfam" id="PF00232">
    <property type="entry name" value="Glyco_hydro_1"/>
    <property type="match status" value="2"/>
</dbReference>
<proteinExistence type="inferred from homology"/>
<keyword evidence="9" id="KW-1185">Reference proteome</keyword>
<dbReference type="Proteomes" id="UP000231279">
    <property type="component" value="Unassembled WGS sequence"/>
</dbReference>
<feature type="active site" description="Nucleophile" evidence="4">
    <location>
        <position position="489"/>
    </location>
</feature>
<accession>A0A2G9HKV4</accession>
<dbReference type="InterPro" id="IPR033132">
    <property type="entry name" value="GH_1_N_CS"/>
</dbReference>
<keyword evidence="2 6" id="KW-0378">Hydrolase</keyword>
<keyword evidence="3 6" id="KW-0326">Glycosidase</keyword>
<gene>
    <name evidence="8" type="ORF">CDL12_09187</name>
</gene>
<evidence type="ECO:0000256" key="6">
    <source>
        <dbReference type="RuleBase" id="RU004468"/>
    </source>
</evidence>
<feature type="compositionally biased region" description="Low complexity" evidence="7">
    <location>
        <begin position="289"/>
        <end position="302"/>
    </location>
</feature>
<comment type="similarity">
    <text evidence="1 5">Belongs to the glycosyl hydrolase 1 family.</text>
</comment>